<feature type="transmembrane region" description="Helical" evidence="6">
    <location>
        <begin position="263"/>
        <end position="289"/>
    </location>
</feature>
<name>A0A3B1DHT9_9ZZZZ</name>
<keyword evidence="5 6" id="KW-0472">Membrane</keyword>
<dbReference type="GO" id="GO:0098797">
    <property type="term" value="C:plasma membrane protein complex"/>
    <property type="evidence" value="ECO:0007669"/>
    <property type="project" value="TreeGrafter"/>
</dbReference>
<evidence type="ECO:0000256" key="2">
    <source>
        <dbReference type="ARBA" id="ARBA00022475"/>
    </source>
</evidence>
<comment type="subcellular location">
    <subcellularLocation>
        <location evidence="1">Cell membrane</location>
        <topology evidence="1">Multi-pass membrane protein</topology>
    </subcellularLocation>
</comment>
<dbReference type="InterPro" id="IPR025857">
    <property type="entry name" value="MacB_PCD"/>
</dbReference>
<feature type="domain" description="MacB-like periplasmic core" evidence="8">
    <location>
        <begin position="25"/>
        <end position="231"/>
    </location>
</feature>
<feature type="transmembrane region" description="Helical" evidence="6">
    <location>
        <begin position="359"/>
        <end position="380"/>
    </location>
</feature>
<keyword evidence="4 6" id="KW-1133">Transmembrane helix</keyword>
<evidence type="ECO:0000256" key="5">
    <source>
        <dbReference type="ARBA" id="ARBA00023136"/>
    </source>
</evidence>
<proteinExistence type="predicted"/>
<protein>
    <submittedName>
        <fullName evidence="9">ABC-type antimicrobial peptide transport system, permease component</fullName>
    </submittedName>
</protein>
<dbReference type="PANTHER" id="PTHR30489:SF0">
    <property type="entry name" value="LIPOPROTEIN-RELEASING SYSTEM TRANSMEMBRANE PROTEIN LOLE"/>
    <property type="match status" value="1"/>
</dbReference>
<dbReference type="GO" id="GO:0044874">
    <property type="term" value="P:lipoprotein localization to outer membrane"/>
    <property type="evidence" value="ECO:0007669"/>
    <property type="project" value="TreeGrafter"/>
</dbReference>
<accession>A0A3B1DHT9</accession>
<reference evidence="9" key="1">
    <citation type="submission" date="2018-06" db="EMBL/GenBank/DDBJ databases">
        <authorList>
            <person name="Zhirakovskaya E."/>
        </authorList>
    </citation>
    <scope>NUCLEOTIDE SEQUENCE</scope>
</reference>
<dbReference type="EMBL" id="UOGJ01000093">
    <property type="protein sequence ID" value="VAX36343.1"/>
    <property type="molecule type" value="Genomic_DNA"/>
</dbReference>
<feature type="domain" description="ABC3 transporter permease C-terminal" evidence="7">
    <location>
        <begin position="266"/>
        <end position="390"/>
    </location>
</feature>
<keyword evidence="3 6" id="KW-0812">Transmembrane</keyword>
<gene>
    <name evidence="9" type="ORF">MNBD_UNCLBAC01-2057</name>
</gene>
<evidence type="ECO:0000313" key="9">
    <source>
        <dbReference type="EMBL" id="VAX36343.1"/>
    </source>
</evidence>
<evidence type="ECO:0000259" key="8">
    <source>
        <dbReference type="Pfam" id="PF12704"/>
    </source>
</evidence>
<keyword evidence="2" id="KW-1003">Cell membrane</keyword>
<evidence type="ECO:0000256" key="1">
    <source>
        <dbReference type="ARBA" id="ARBA00004651"/>
    </source>
</evidence>
<feature type="transmembrane region" description="Helical" evidence="6">
    <location>
        <begin position="316"/>
        <end position="339"/>
    </location>
</feature>
<evidence type="ECO:0000256" key="4">
    <source>
        <dbReference type="ARBA" id="ARBA00022989"/>
    </source>
</evidence>
<evidence type="ECO:0000256" key="3">
    <source>
        <dbReference type="ARBA" id="ARBA00022692"/>
    </source>
</evidence>
<sequence>MRYENWISYRYLKASKGGFLTFLNVISIAGVAIGVAALIVVLGVMTGFGNNLREKIIGTTPHIMIEKETGIQDFDEVIKQVYGVHGVEAASAYVQGNVFLESSGQALGLMVRGIVPAVEQNVTKVKKYLIKGQLGDLKEDGVVIGKELARYFGYNIGDSITLISPGSGVSGQGWRYHLKIVGIFHTGMAEYDMNLVLTTLSKAQQIFGLSTDIVTGVGVKLEEAYHANEIKIKIHETIGYSFLVKSWIDINRNLFEALFLEKWGLFIILTLMVLVASFNIISTLIVTVMSKVHDIGILQSIGVPKKSIRKIFTEQGIFIGLLGIFWGVVSGVGICYILQTYIEVPQEIYSIDRVPVDLQLFDMAAIIAAALIISYLATIYPAVKASKLEPIEALRYE</sequence>
<evidence type="ECO:0000259" key="7">
    <source>
        <dbReference type="Pfam" id="PF02687"/>
    </source>
</evidence>
<dbReference type="Pfam" id="PF02687">
    <property type="entry name" value="FtsX"/>
    <property type="match status" value="1"/>
</dbReference>
<dbReference type="InterPro" id="IPR051447">
    <property type="entry name" value="Lipoprotein-release_system"/>
</dbReference>
<dbReference type="AlphaFoldDB" id="A0A3B1DHT9"/>
<dbReference type="PANTHER" id="PTHR30489">
    <property type="entry name" value="LIPOPROTEIN-RELEASING SYSTEM TRANSMEMBRANE PROTEIN LOLE"/>
    <property type="match status" value="1"/>
</dbReference>
<dbReference type="Pfam" id="PF12704">
    <property type="entry name" value="MacB_PCD"/>
    <property type="match status" value="1"/>
</dbReference>
<evidence type="ECO:0000256" key="6">
    <source>
        <dbReference type="SAM" id="Phobius"/>
    </source>
</evidence>
<feature type="transmembrane region" description="Helical" evidence="6">
    <location>
        <begin position="21"/>
        <end position="45"/>
    </location>
</feature>
<dbReference type="InterPro" id="IPR003838">
    <property type="entry name" value="ABC3_permease_C"/>
</dbReference>
<organism evidence="9">
    <name type="scientific">hydrothermal vent metagenome</name>
    <dbReference type="NCBI Taxonomy" id="652676"/>
    <lineage>
        <taxon>unclassified sequences</taxon>
        <taxon>metagenomes</taxon>
        <taxon>ecological metagenomes</taxon>
    </lineage>
</organism>